<dbReference type="Proteomes" id="UP000262825">
    <property type="component" value="Unassembled WGS sequence"/>
</dbReference>
<dbReference type="Gene3D" id="3.30.1960.10">
    <property type="entry name" value="tRNA wybutosine-synthesizing-like"/>
    <property type="match status" value="1"/>
</dbReference>
<comment type="similarity">
    <text evidence="2">Belongs to the TYW3 family.</text>
</comment>
<dbReference type="PANTHER" id="PTHR48418">
    <property type="entry name" value="TRNA WYBUTOSINE-SYNTHESIZING PROTEIN 3"/>
    <property type="match status" value="1"/>
</dbReference>
<comment type="catalytic activity">
    <reaction evidence="9">
        <text>4-demethyl-7-[(3S)-3-amino-3-carboxypropyl]wyosine(37) in tRNA(Phe) + S-adenosyl-L-methionine = 7-[(3S)-3-amino-3-carboxypropyl]wyosine(37) in tRNA(Phe) + S-adenosyl-L-homocysteine + H(+)</text>
        <dbReference type="Rhea" id="RHEA:36635"/>
        <dbReference type="Rhea" id="RHEA-COMP:10378"/>
        <dbReference type="Rhea" id="RHEA-COMP:10379"/>
        <dbReference type="ChEBI" id="CHEBI:15378"/>
        <dbReference type="ChEBI" id="CHEBI:57856"/>
        <dbReference type="ChEBI" id="CHEBI:59789"/>
        <dbReference type="ChEBI" id="CHEBI:73543"/>
        <dbReference type="ChEBI" id="CHEBI:73550"/>
        <dbReference type="EC" id="2.1.1.282"/>
    </reaction>
</comment>
<dbReference type="EMBL" id="UFAJ01000072">
    <property type="protein sequence ID" value="SSD58979.1"/>
    <property type="molecule type" value="Genomic_DNA"/>
</dbReference>
<dbReference type="EC" id="2.1.1.282" evidence="3"/>
<organism evidence="14 15">
    <name type="scientific">Saccharomycodes ludwigii</name>
    <dbReference type="NCBI Taxonomy" id="36035"/>
    <lineage>
        <taxon>Eukaryota</taxon>
        <taxon>Fungi</taxon>
        <taxon>Dikarya</taxon>
        <taxon>Ascomycota</taxon>
        <taxon>Saccharomycotina</taxon>
        <taxon>Saccharomycetes</taxon>
        <taxon>Saccharomycodales</taxon>
        <taxon>Saccharomycodaceae</taxon>
        <taxon>Saccharomycodes</taxon>
    </lineage>
</organism>
<evidence type="ECO:0000259" key="13">
    <source>
        <dbReference type="Pfam" id="PF02676"/>
    </source>
</evidence>
<evidence type="ECO:0000256" key="1">
    <source>
        <dbReference type="ARBA" id="ARBA00004797"/>
    </source>
</evidence>
<evidence type="ECO:0000256" key="9">
    <source>
        <dbReference type="ARBA" id="ARBA00049202"/>
    </source>
</evidence>
<evidence type="ECO:0000256" key="12">
    <source>
        <dbReference type="SAM" id="MobiDB-lite"/>
    </source>
</evidence>
<proteinExistence type="inferred from homology"/>
<dbReference type="AlphaFoldDB" id="A0A376B2Z9"/>
<keyword evidence="7" id="KW-0819">tRNA processing</keyword>
<dbReference type="FunFam" id="3.30.1960.10:FF:000003">
    <property type="entry name" value="tRNA methyltransferase"/>
    <property type="match status" value="1"/>
</dbReference>
<dbReference type="InterPro" id="IPR036602">
    <property type="entry name" value="tRNA_yW-synthesising-like_sf"/>
</dbReference>
<reference evidence="15" key="1">
    <citation type="submission" date="2018-06" db="EMBL/GenBank/DDBJ databases">
        <authorList>
            <person name="Guldener U."/>
        </authorList>
    </citation>
    <scope>NUCLEOTIDE SEQUENCE [LARGE SCALE GENOMIC DNA]</scope>
    <source>
        <strain evidence="15">UTAD17</strain>
    </source>
</reference>
<dbReference type="GO" id="GO:0032259">
    <property type="term" value="P:methylation"/>
    <property type="evidence" value="ECO:0007669"/>
    <property type="project" value="UniProtKB-KW"/>
</dbReference>
<comment type="pathway">
    <text evidence="1">tRNA modification; wybutosine-tRNA(Phe) biosynthesis.</text>
</comment>
<evidence type="ECO:0000256" key="7">
    <source>
        <dbReference type="ARBA" id="ARBA00022694"/>
    </source>
</evidence>
<dbReference type="SUPFAM" id="SSF111278">
    <property type="entry name" value="SSo0622-like"/>
    <property type="match status" value="1"/>
</dbReference>
<name>A0A376B2Z9_9ASCO</name>
<evidence type="ECO:0000256" key="5">
    <source>
        <dbReference type="ARBA" id="ARBA00022679"/>
    </source>
</evidence>
<evidence type="ECO:0000256" key="3">
    <source>
        <dbReference type="ARBA" id="ARBA00012750"/>
    </source>
</evidence>
<evidence type="ECO:0000313" key="14">
    <source>
        <dbReference type="EMBL" id="SSD58979.1"/>
    </source>
</evidence>
<accession>A0A376B2Z9</accession>
<evidence type="ECO:0000256" key="6">
    <source>
        <dbReference type="ARBA" id="ARBA00022691"/>
    </source>
</evidence>
<evidence type="ECO:0000256" key="4">
    <source>
        <dbReference type="ARBA" id="ARBA00022603"/>
    </source>
</evidence>
<feature type="region of interest" description="Disordered" evidence="12">
    <location>
        <begin position="282"/>
        <end position="334"/>
    </location>
</feature>
<evidence type="ECO:0000313" key="15">
    <source>
        <dbReference type="Proteomes" id="UP000262825"/>
    </source>
</evidence>
<comment type="function">
    <text evidence="10">S-adenosyl-L-methionine-dependent methyltransferase that acts as a component of the wybutosine biosynthesis pathway. Wybutosine is a hyper modified guanosine with a tricyclic base found at the 3'-position adjacent to the anticodon of eukaryotic phenylalanine tRNA. Probably methylates N-4 position of wybutosine-86 to produce wybutosine-72.</text>
</comment>
<evidence type="ECO:0000256" key="11">
    <source>
        <dbReference type="ARBA" id="ARBA00069229"/>
    </source>
</evidence>
<dbReference type="OrthoDB" id="263283at2759"/>
<dbReference type="GO" id="GO:0008033">
    <property type="term" value="P:tRNA processing"/>
    <property type="evidence" value="ECO:0007669"/>
    <property type="project" value="UniProtKB-KW"/>
</dbReference>
<dbReference type="VEuPathDB" id="FungiDB:SCODWIG_00740"/>
<feature type="domain" description="tRNA wybutosine-synthesizing protein" evidence="13">
    <location>
        <begin position="9"/>
        <end position="267"/>
    </location>
</feature>
<keyword evidence="5" id="KW-0808">Transferase</keyword>
<keyword evidence="6" id="KW-0949">S-adenosyl-L-methionine</keyword>
<evidence type="ECO:0000256" key="2">
    <source>
        <dbReference type="ARBA" id="ARBA00008569"/>
    </source>
</evidence>
<feature type="compositionally biased region" description="Basic and acidic residues" evidence="12">
    <location>
        <begin position="282"/>
        <end position="297"/>
    </location>
</feature>
<gene>
    <name evidence="14" type="ORF">SCODWIG_00740</name>
</gene>
<dbReference type="GO" id="GO:0008168">
    <property type="term" value="F:methyltransferase activity"/>
    <property type="evidence" value="ECO:0007669"/>
    <property type="project" value="UniProtKB-KW"/>
</dbReference>
<dbReference type="PANTHER" id="PTHR48418:SF1">
    <property type="entry name" value="TRNA WYBUTOSINE-SYNTHESIZING PROTEIN 3"/>
    <property type="match status" value="1"/>
</dbReference>
<keyword evidence="15" id="KW-1185">Reference proteome</keyword>
<evidence type="ECO:0000256" key="10">
    <source>
        <dbReference type="ARBA" id="ARBA00058049"/>
    </source>
</evidence>
<protein>
    <recommendedName>
        <fullName evidence="11">tRNA wybutosine-synthesizing protein 3</fullName>
        <ecNumber evidence="3">2.1.1.282</ecNumber>
    </recommendedName>
    <alternativeName>
        <fullName evidence="8">tRNA(Phe) 7-((3-amino-3-carboxypropyl)-4-demethylwyosine(37)-N(4))-methyltransferase</fullName>
    </alternativeName>
</protein>
<evidence type="ECO:0000256" key="8">
    <source>
        <dbReference type="ARBA" id="ARBA00030554"/>
    </source>
</evidence>
<dbReference type="InterPro" id="IPR003827">
    <property type="entry name" value="tRNA_yW-synthesising"/>
</dbReference>
<sequence length="334" mass="38003">MSQQIPFIQKKQHVLKAADLSPKGSVDTLCLPIINLINKHADMFTTSSCSGRLSVFVEGEKIKRKPTDSNNDDSVVKLGGKGLGGDWLFITHDVNEVDNWLGKLYESSRSFTPYKPEVNAKNNLSDASSSTCKNHVIIPHSSSDPDSAFPPIETQRLVLYKFEPFILHVKCRNFETASKLYNVAMSCGFRESGIGSNFIVGIRINIKLDLPIGCAFFAGDSEHNNFKETKLQLLLDNSYINSVLNPITKSKFDENLKKINELYHAIEKEMFVDVNNAENAVKETKTERRERKRREGLQRQAQFKQNDDLNKKLFEERKERKKREALMKKNSQSI</sequence>
<keyword evidence="4" id="KW-0489">Methyltransferase</keyword>
<feature type="compositionally biased region" description="Basic and acidic residues" evidence="12">
    <location>
        <begin position="305"/>
        <end position="327"/>
    </location>
</feature>
<dbReference type="Pfam" id="PF02676">
    <property type="entry name" value="TYW3"/>
    <property type="match status" value="1"/>
</dbReference>